<protein>
    <submittedName>
        <fullName evidence="1">Uncharacterized protein</fullName>
    </submittedName>
</protein>
<evidence type="ECO:0000313" key="2">
    <source>
        <dbReference type="Proteomes" id="UP001075461"/>
    </source>
</evidence>
<sequence length="265" mass="30742">MGESSTIKFSECELVIDNSQIPKLDIFENLKETYICEYEDIIYKVDCEIINDMLWIYVKYGSKTPYTNIVLDIKSQKDIPNPRMQDELELKNQLFCIYQPKNAVLYISNYNKNTFLATFLKDHFNKNFSIKKYFIDPESFAKEIKSLESIKFTSAKNLFNSDIFDEVADVCGYGMPVSFILEAKYKGVSSNLNLIKNTLKTLINRKENGEIDKLICVGKDDKNIEKIFNLNTFVKKISIKSKKDKNGMFVPDIIKNSILEKLNEI</sequence>
<dbReference type="EMBL" id="JAPXGP010000004">
    <property type="protein sequence ID" value="MCZ6161879.1"/>
    <property type="molecule type" value="Genomic_DNA"/>
</dbReference>
<organism evidence="1 2">
    <name type="scientific">Campylobacter ureolyticus</name>
    <dbReference type="NCBI Taxonomy" id="827"/>
    <lineage>
        <taxon>Bacteria</taxon>
        <taxon>Pseudomonadati</taxon>
        <taxon>Campylobacterota</taxon>
        <taxon>Epsilonproteobacteria</taxon>
        <taxon>Campylobacterales</taxon>
        <taxon>Campylobacteraceae</taxon>
        <taxon>Campylobacter</taxon>
    </lineage>
</organism>
<dbReference type="AlphaFoldDB" id="A0A9Q4KQ17"/>
<proteinExistence type="predicted"/>
<comment type="caution">
    <text evidence="1">The sequence shown here is derived from an EMBL/GenBank/DDBJ whole genome shotgun (WGS) entry which is preliminary data.</text>
</comment>
<gene>
    <name evidence="1" type="ORF">O6B92_05970</name>
</gene>
<reference evidence="1" key="1">
    <citation type="submission" date="2022-12" db="EMBL/GenBank/DDBJ databases">
        <title>Species Delineation and Comparative Genomics within the Campylobacter ureolyticus Complex.</title>
        <authorList>
            <person name="Maki J."/>
            <person name="Howard M."/>
            <person name="Connelly S."/>
            <person name="Hardy D.J."/>
            <person name="Cameron A."/>
        </authorList>
    </citation>
    <scope>NUCLEOTIDE SEQUENCE</scope>
    <source>
        <strain evidence="1">URMC_786</strain>
    </source>
</reference>
<accession>A0A9Q4KQ17</accession>
<name>A0A9Q4KQ17_9BACT</name>
<evidence type="ECO:0000313" key="1">
    <source>
        <dbReference type="EMBL" id="MCZ6161879.1"/>
    </source>
</evidence>
<dbReference type="RefSeq" id="WP_269480203.1">
    <property type="nucleotide sequence ID" value="NZ_JAPXGP010000004.1"/>
</dbReference>
<dbReference type="Proteomes" id="UP001075461">
    <property type="component" value="Unassembled WGS sequence"/>
</dbReference>